<organism evidence="3 4">
    <name type="scientific">Mucilaginibacter aquatilis</name>
    <dbReference type="NCBI Taxonomy" id="1517760"/>
    <lineage>
        <taxon>Bacteria</taxon>
        <taxon>Pseudomonadati</taxon>
        <taxon>Bacteroidota</taxon>
        <taxon>Sphingobacteriia</taxon>
        <taxon>Sphingobacteriales</taxon>
        <taxon>Sphingobacteriaceae</taxon>
        <taxon>Mucilaginibacter</taxon>
    </lineage>
</organism>
<keyword evidence="4" id="KW-1185">Reference proteome</keyword>
<proteinExistence type="predicted"/>
<feature type="signal peptide" evidence="1">
    <location>
        <begin position="1"/>
        <end position="21"/>
    </location>
</feature>
<evidence type="ECO:0000259" key="2">
    <source>
        <dbReference type="Pfam" id="PF09917"/>
    </source>
</evidence>
<comment type="caution">
    <text evidence="3">The sequence shown here is derived from an EMBL/GenBank/DDBJ whole genome shotgun (WGS) entry which is preliminary data.</text>
</comment>
<dbReference type="AlphaFoldDB" id="A0A6I4IAZ2"/>
<evidence type="ECO:0000313" key="3">
    <source>
        <dbReference type="EMBL" id="MVN92355.1"/>
    </source>
</evidence>
<reference evidence="3 4" key="1">
    <citation type="submission" date="2019-12" db="EMBL/GenBank/DDBJ databases">
        <title>Mucilaginibacter sp. HME9299 genome sequencing and assembly.</title>
        <authorList>
            <person name="Kang H."/>
            <person name="Kim H."/>
            <person name="Joh K."/>
        </authorList>
    </citation>
    <scope>NUCLEOTIDE SEQUENCE [LARGE SCALE GENOMIC DNA]</scope>
    <source>
        <strain evidence="3 4">HME9299</strain>
    </source>
</reference>
<dbReference type="PANTHER" id="PTHR36919">
    <property type="entry name" value="BLR1215 PROTEIN"/>
    <property type="match status" value="1"/>
</dbReference>
<accession>A0A6I4IAZ2</accession>
<gene>
    <name evidence="3" type="ORF">GO816_14555</name>
</gene>
<dbReference type="RefSeq" id="WP_157542677.1">
    <property type="nucleotide sequence ID" value="NZ_WQLA01000006.1"/>
</dbReference>
<sequence>MAKRIFTLMLFYCFTCFSLNANKAVDPCDMICGKWQSEKKNCIVEVSHDDDDYVARLVWFDDSDDPSKPMESRVDVNNPDKKLRSRKLVGMNVLQGLVYKSKTNSWENGMIYDAQTGKKWNAAANLIAPGKLKVTGYWHFKFIGRSMIFNRVSS</sequence>
<dbReference type="EMBL" id="WQLA01000006">
    <property type="protein sequence ID" value="MVN92355.1"/>
    <property type="molecule type" value="Genomic_DNA"/>
</dbReference>
<name>A0A6I4IAZ2_9SPHI</name>
<feature type="chain" id="PRO_5026231276" evidence="1">
    <location>
        <begin position="22"/>
        <end position="154"/>
    </location>
</feature>
<protein>
    <submittedName>
        <fullName evidence="3">DUF2147 domain-containing protein</fullName>
    </submittedName>
</protein>
<evidence type="ECO:0000256" key="1">
    <source>
        <dbReference type="SAM" id="SignalP"/>
    </source>
</evidence>
<keyword evidence="1" id="KW-0732">Signal</keyword>
<feature type="domain" description="DUF2147" evidence="2">
    <location>
        <begin position="33"/>
        <end position="151"/>
    </location>
</feature>
<dbReference type="Pfam" id="PF09917">
    <property type="entry name" value="DUF2147"/>
    <property type="match status" value="1"/>
</dbReference>
<dbReference type="Gene3D" id="2.40.128.520">
    <property type="match status" value="1"/>
</dbReference>
<evidence type="ECO:0000313" key="4">
    <source>
        <dbReference type="Proteomes" id="UP000434850"/>
    </source>
</evidence>
<dbReference type="PANTHER" id="PTHR36919:SF2">
    <property type="entry name" value="BLL6627 PROTEIN"/>
    <property type="match status" value="1"/>
</dbReference>
<dbReference type="OrthoDB" id="9814399at2"/>
<dbReference type="InterPro" id="IPR019223">
    <property type="entry name" value="DUF2147"/>
</dbReference>
<dbReference type="Proteomes" id="UP000434850">
    <property type="component" value="Unassembled WGS sequence"/>
</dbReference>